<evidence type="ECO:0000256" key="1">
    <source>
        <dbReference type="ARBA" id="ARBA00022723"/>
    </source>
</evidence>
<protein>
    <submittedName>
        <fullName evidence="4">Class II aldolase/adducin family protein</fullName>
    </submittedName>
</protein>
<proteinExistence type="predicted"/>
<evidence type="ECO:0000313" key="5">
    <source>
        <dbReference type="Proteomes" id="UP000008466"/>
    </source>
</evidence>
<keyword evidence="5" id="KW-1185">Reference proteome</keyword>
<dbReference type="HOGENOM" id="CLU_006033_3_2_12"/>
<dbReference type="GO" id="GO:0046872">
    <property type="term" value="F:metal ion binding"/>
    <property type="evidence" value="ECO:0007669"/>
    <property type="project" value="UniProtKB-KW"/>
</dbReference>
<dbReference type="eggNOG" id="COG0235">
    <property type="taxonomic scope" value="Bacteria"/>
</dbReference>
<dbReference type="PANTHER" id="PTHR22789:SF0">
    <property type="entry name" value="3-OXO-TETRONATE 4-PHOSPHATE DECARBOXYLASE-RELATED"/>
    <property type="match status" value="1"/>
</dbReference>
<dbReference type="InterPro" id="IPR050197">
    <property type="entry name" value="Aldolase_class_II_sugar_metab"/>
</dbReference>
<dbReference type="Pfam" id="PF00596">
    <property type="entry name" value="Aldolase_II"/>
    <property type="match status" value="1"/>
</dbReference>
<dbReference type="GO" id="GO:0005829">
    <property type="term" value="C:cytosol"/>
    <property type="evidence" value="ECO:0007669"/>
    <property type="project" value="TreeGrafter"/>
</dbReference>
<dbReference type="STRING" id="158189.SpiBuddy_0460"/>
<name>F0RUD1_SPHGB</name>
<feature type="domain" description="Class II aldolase/adducin N-terminal" evidence="3">
    <location>
        <begin position="8"/>
        <end position="186"/>
    </location>
</feature>
<accession>F0RUD1</accession>
<dbReference type="RefSeq" id="WP_013606146.1">
    <property type="nucleotide sequence ID" value="NC_015152.1"/>
</dbReference>
<dbReference type="InterPro" id="IPR001303">
    <property type="entry name" value="Aldolase_II/adducin_N"/>
</dbReference>
<evidence type="ECO:0000259" key="3">
    <source>
        <dbReference type="SMART" id="SM01007"/>
    </source>
</evidence>
<dbReference type="AlphaFoldDB" id="F0RUD1"/>
<keyword evidence="1" id="KW-0479">Metal-binding</keyword>
<sequence>MEITEMKQMVSEVAHSLYQRGFVVGSAGNLSVVLDDGTFLATPTGSSFGSLKQEDVSHFTKEGTLLSGKAPTKEVPFHLACYASHPQTKAVVHLHCTYATLLASCEGLKDGEPFVPFTPYFVMKVSKVGILPYRKPGSPLIASDILAKPQYFTYLMQNHGLIVCGPTLQEAMFNAEEFEESAKLWYLGRNLPIRPLTEEQMSELRG</sequence>
<dbReference type="Proteomes" id="UP000008466">
    <property type="component" value="Chromosome"/>
</dbReference>
<dbReference type="KEGG" id="sbu:SpiBuddy_0460"/>
<organism evidence="4 5">
    <name type="scientific">Sphaerochaeta globosa (strain ATCC BAA-1886 / DSM 22777 / Buddy)</name>
    <name type="common">Spirochaeta sp. (strain Buddy)</name>
    <dbReference type="NCBI Taxonomy" id="158189"/>
    <lineage>
        <taxon>Bacteria</taxon>
        <taxon>Pseudomonadati</taxon>
        <taxon>Spirochaetota</taxon>
        <taxon>Spirochaetia</taxon>
        <taxon>Spirochaetales</taxon>
        <taxon>Sphaerochaetaceae</taxon>
        <taxon>Sphaerochaeta</taxon>
    </lineage>
</organism>
<dbReference type="InterPro" id="IPR036409">
    <property type="entry name" value="Aldolase_II/adducin_N_sf"/>
</dbReference>
<evidence type="ECO:0000313" key="4">
    <source>
        <dbReference type="EMBL" id="ADY12293.1"/>
    </source>
</evidence>
<gene>
    <name evidence="4" type="ordered locus">SpiBuddy_0460</name>
</gene>
<dbReference type="Gene3D" id="3.40.225.10">
    <property type="entry name" value="Class II aldolase/adducin N-terminal domain"/>
    <property type="match status" value="1"/>
</dbReference>
<dbReference type="EMBL" id="CP002541">
    <property type="protein sequence ID" value="ADY12293.1"/>
    <property type="molecule type" value="Genomic_DNA"/>
</dbReference>
<keyword evidence="2" id="KW-0456">Lyase</keyword>
<dbReference type="OrthoDB" id="9794581at2"/>
<dbReference type="SMART" id="SM01007">
    <property type="entry name" value="Aldolase_II"/>
    <property type="match status" value="1"/>
</dbReference>
<dbReference type="GO" id="GO:0016832">
    <property type="term" value="F:aldehyde-lyase activity"/>
    <property type="evidence" value="ECO:0007669"/>
    <property type="project" value="TreeGrafter"/>
</dbReference>
<dbReference type="PANTHER" id="PTHR22789">
    <property type="entry name" value="FUCULOSE PHOSPHATE ALDOLASE"/>
    <property type="match status" value="1"/>
</dbReference>
<dbReference type="GO" id="GO:0019323">
    <property type="term" value="P:pentose catabolic process"/>
    <property type="evidence" value="ECO:0007669"/>
    <property type="project" value="TreeGrafter"/>
</dbReference>
<reference evidence="5" key="1">
    <citation type="submission" date="2011-02" db="EMBL/GenBank/DDBJ databases">
        <title>Complete sequence of Spirochaeta sp. Buddy.</title>
        <authorList>
            <person name="Lucas S."/>
            <person name="Copeland A."/>
            <person name="Lapidus A."/>
            <person name="Cheng J.-F."/>
            <person name="Goodwin L."/>
            <person name="Pitluck S."/>
            <person name="Zeytun A."/>
            <person name="Detter J.C."/>
            <person name="Han C."/>
            <person name="Tapia R."/>
            <person name="Land M."/>
            <person name="Hauser L."/>
            <person name="Kyrpides N."/>
            <person name="Ivanova N."/>
            <person name="Mikhailova N."/>
            <person name="Pagani I."/>
            <person name="Ritalahti K.M."/>
            <person name="Loeffler F.E."/>
            <person name="Woyke T."/>
        </authorList>
    </citation>
    <scope>NUCLEOTIDE SEQUENCE [LARGE SCALE GENOMIC DNA]</scope>
    <source>
        <strain evidence="5">ATCC BAA-1886 / DSM 22777 / Buddy</strain>
    </source>
</reference>
<evidence type="ECO:0000256" key="2">
    <source>
        <dbReference type="ARBA" id="ARBA00023239"/>
    </source>
</evidence>
<dbReference type="SUPFAM" id="SSF53639">
    <property type="entry name" value="AraD/HMP-PK domain-like"/>
    <property type="match status" value="1"/>
</dbReference>